<evidence type="ECO:0000313" key="8">
    <source>
        <dbReference type="Proteomes" id="UP000070612"/>
    </source>
</evidence>
<dbReference type="AlphaFoldDB" id="A0A132PQP6"/>
<sequence>MDRIAIFWDERVLDHDTGVALHEGAASPWITAPQPHTEGPARVRAMHDVLSRGPLAGQLTWHPGRLATEAELATVHPTEYIDRVRTLAETGGWATATTRAGAGSYDPLRAAAGTALEAGAAVLDGRSRMAYALIRPPGHHAQRAQADGYCFFNHAALAAELALRSGVPRVLTVDWDVHHGNGTQDIFYARQDVLTTSIHMNHGAWGPSHPQTGGADEVGTGEGAGYNVNVPLPLGAGDAAYLRAFDEVIAPIARTYQPGLIVAASGQDASAFDPNGRHNVSMTGFRGIGQRLAALADEVCDGRLVVVQEGGYNPSYAPYCLLATLEGLLGADPTPDPLAYVPDQTLGVDAALAAVVEQHRDVWFALSDHPAN</sequence>
<dbReference type="PANTHER" id="PTHR10625">
    <property type="entry name" value="HISTONE DEACETYLASE HDAC1-RELATED"/>
    <property type="match status" value="1"/>
</dbReference>
<dbReference type="Proteomes" id="UP000070612">
    <property type="component" value="Unassembled WGS sequence"/>
</dbReference>
<accession>A0A132PQP6</accession>
<name>A0A132PQP6_9MYCO</name>
<dbReference type="GO" id="GO:0016787">
    <property type="term" value="F:hydrolase activity"/>
    <property type="evidence" value="ECO:0007669"/>
    <property type="project" value="UniProtKB-KW"/>
</dbReference>
<keyword evidence="4" id="KW-0378">Hydrolase</keyword>
<keyword evidence="8" id="KW-1185">Reference proteome</keyword>
<dbReference type="PRINTS" id="PR01270">
    <property type="entry name" value="HDASUPER"/>
</dbReference>
<organism evidence="7 8">
    <name type="scientific">Mycolicibacterium wolinskyi</name>
    <dbReference type="NCBI Taxonomy" id="59750"/>
    <lineage>
        <taxon>Bacteria</taxon>
        <taxon>Bacillati</taxon>
        <taxon>Actinomycetota</taxon>
        <taxon>Actinomycetes</taxon>
        <taxon>Mycobacteriales</taxon>
        <taxon>Mycobacteriaceae</taxon>
        <taxon>Mycolicibacterium</taxon>
    </lineage>
</organism>
<dbReference type="EMBL" id="LGTW01000004">
    <property type="protein sequence ID" value="KWX24658.1"/>
    <property type="molecule type" value="Genomic_DNA"/>
</dbReference>
<evidence type="ECO:0000256" key="2">
    <source>
        <dbReference type="ARBA" id="ARBA00005947"/>
    </source>
</evidence>
<evidence type="ECO:0000256" key="5">
    <source>
        <dbReference type="ARBA" id="ARBA00022833"/>
    </source>
</evidence>
<dbReference type="Pfam" id="PF00850">
    <property type="entry name" value="Hist_deacetyl"/>
    <property type="match status" value="1"/>
</dbReference>
<dbReference type="PATRIC" id="fig|59750.3.peg.5502"/>
<evidence type="ECO:0000259" key="6">
    <source>
        <dbReference type="Pfam" id="PF00850"/>
    </source>
</evidence>
<dbReference type="InterPro" id="IPR023801">
    <property type="entry name" value="His_deacetylse_dom"/>
</dbReference>
<keyword evidence="5" id="KW-0862">Zinc</keyword>
<dbReference type="InterPro" id="IPR023696">
    <property type="entry name" value="Ureohydrolase_dom_sf"/>
</dbReference>
<dbReference type="RefSeq" id="WP_067846365.1">
    <property type="nucleotide sequence ID" value="NZ_LGTW01000004.1"/>
</dbReference>
<dbReference type="InterPro" id="IPR000286">
    <property type="entry name" value="HDACs"/>
</dbReference>
<dbReference type="PRINTS" id="PR01271">
    <property type="entry name" value="HISDACETLASE"/>
</dbReference>
<evidence type="ECO:0000313" key="7">
    <source>
        <dbReference type="EMBL" id="KWX24658.1"/>
    </source>
</evidence>
<keyword evidence="3" id="KW-0479">Metal-binding</keyword>
<protein>
    <recommendedName>
        <fullName evidence="6">Histone deacetylase domain-containing protein</fullName>
    </recommendedName>
</protein>
<evidence type="ECO:0000256" key="1">
    <source>
        <dbReference type="ARBA" id="ARBA00001947"/>
    </source>
</evidence>
<dbReference type="InterPro" id="IPR003084">
    <property type="entry name" value="HDAC_I/II"/>
</dbReference>
<reference evidence="7 8" key="1">
    <citation type="submission" date="2015-07" db="EMBL/GenBank/DDBJ databases">
        <title>A draft genome sequence of Mycobacterium wolinskyi.</title>
        <authorList>
            <person name="de Man T.J."/>
            <person name="Perry K.A."/>
            <person name="Coulliette A.D."/>
            <person name="Jensen B."/>
            <person name="Toney N.C."/>
            <person name="Limbago B.M."/>
            <person name="Noble-Wang J."/>
        </authorList>
    </citation>
    <scope>NUCLEOTIDE SEQUENCE [LARGE SCALE GENOMIC DNA]</scope>
    <source>
        <strain evidence="7 8">CDC_01</strain>
    </source>
</reference>
<dbReference type="GO" id="GO:0004407">
    <property type="term" value="F:histone deacetylase activity"/>
    <property type="evidence" value="ECO:0007669"/>
    <property type="project" value="InterPro"/>
</dbReference>
<dbReference type="PANTHER" id="PTHR10625:SF17">
    <property type="entry name" value="HISTONE DEACETYLASE 8"/>
    <property type="match status" value="1"/>
</dbReference>
<comment type="caution">
    <text evidence="7">The sequence shown here is derived from an EMBL/GenBank/DDBJ whole genome shotgun (WGS) entry which is preliminary data.</text>
</comment>
<evidence type="ECO:0000256" key="4">
    <source>
        <dbReference type="ARBA" id="ARBA00022801"/>
    </source>
</evidence>
<evidence type="ECO:0000256" key="3">
    <source>
        <dbReference type="ARBA" id="ARBA00022723"/>
    </source>
</evidence>
<comment type="cofactor">
    <cofactor evidence="1">
        <name>Zn(2+)</name>
        <dbReference type="ChEBI" id="CHEBI:29105"/>
    </cofactor>
</comment>
<dbReference type="InterPro" id="IPR037138">
    <property type="entry name" value="His_deacetylse_dom_sf"/>
</dbReference>
<dbReference type="Gene3D" id="3.40.800.20">
    <property type="entry name" value="Histone deacetylase domain"/>
    <property type="match status" value="1"/>
</dbReference>
<feature type="domain" description="Histone deacetylase" evidence="6">
    <location>
        <begin position="36"/>
        <end position="326"/>
    </location>
</feature>
<comment type="similarity">
    <text evidence="2">Belongs to the histone deacetylase family.</text>
</comment>
<proteinExistence type="inferred from homology"/>
<dbReference type="GO" id="GO:0040029">
    <property type="term" value="P:epigenetic regulation of gene expression"/>
    <property type="evidence" value="ECO:0007669"/>
    <property type="project" value="TreeGrafter"/>
</dbReference>
<dbReference type="SUPFAM" id="SSF52768">
    <property type="entry name" value="Arginase/deacetylase"/>
    <property type="match status" value="1"/>
</dbReference>
<dbReference type="GO" id="GO:0046872">
    <property type="term" value="F:metal ion binding"/>
    <property type="evidence" value="ECO:0007669"/>
    <property type="project" value="UniProtKB-KW"/>
</dbReference>
<gene>
    <name evidence="7" type="ORF">AFM11_08255</name>
</gene>